<evidence type="ECO:0000256" key="3">
    <source>
        <dbReference type="ARBA" id="ARBA00022692"/>
    </source>
</evidence>
<keyword evidence="3 8" id="KW-0812">Transmembrane</keyword>
<keyword evidence="2" id="KW-0808">Transferase</keyword>
<keyword evidence="10" id="KW-1185">Reference proteome</keyword>
<evidence type="ECO:0000313" key="9">
    <source>
        <dbReference type="EMBL" id="KAK1794777.1"/>
    </source>
</evidence>
<keyword evidence="6 8" id="KW-0472">Membrane</keyword>
<dbReference type="GO" id="GO:0030258">
    <property type="term" value="P:lipid modification"/>
    <property type="evidence" value="ECO:0007669"/>
    <property type="project" value="TreeGrafter"/>
</dbReference>
<protein>
    <recommendedName>
        <fullName evidence="11">Membrane bound O-acyltransferase domain containing 1</fullName>
    </recommendedName>
</protein>
<evidence type="ECO:0008006" key="11">
    <source>
        <dbReference type="Google" id="ProtNLM"/>
    </source>
</evidence>
<keyword evidence="7" id="KW-0012">Acyltransferase</keyword>
<dbReference type="GO" id="GO:0016746">
    <property type="term" value="F:acyltransferase activity"/>
    <property type="evidence" value="ECO:0007669"/>
    <property type="project" value="UniProtKB-KW"/>
</dbReference>
<feature type="transmembrane region" description="Helical" evidence="8">
    <location>
        <begin position="535"/>
        <end position="557"/>
    </location>
</feature>
<feature type="transmembrane region" description="Helical" evidence="8">
    <location>
        <begin position="33"/>
        <end position="49"/>
    </location>
</feature>
<keyword evidence="4" id="KW-0256">Endoplasmic reticulum</keyword>
<dbReference type="InterPro" id="IPR004299">
    <property type="entry name" value="MBOAT_fam"/>
</dbReference>
<dbReference type="GO" id="GO:0005789">
    <property type="term" value="C:endoplasmic reticulum membrane"/>
    <property type="evidence" value="ECO:0007669"/>
    <property type="project" value="UniProtKB-SubCell"/>
</dbReference>
<organism evidence="9 10">
    <name type="scientific">Electrophorus voltai</name>
    <dbReference type="NCBI Taxonomy" id="2609070"/>
    <lineage>
        <taxon>Eukaryota</taxon>
        <taxon>Metazoa</taxon>
        <taxon>Chordata</taxon>
        <taxon>Craniata</taxon>
        <taxon>Vertebrata</taxon>
        <taxon>Euteleostomi</taxon>
        <taxon>Actinopterygii</taxon>
        <taxon>Neopterygii</taxon>
        <taxon>Teleostei</taxon>
        <taxon>Ostariophysi</taxon>
        <taxon>Gymnotiformes</taxon>
        <taxon>Gymnotoidei</taxon>
        <taxon>Gymnotidae</taxon>
        <taxon>Electrophorus</taxon>
    </lineage>
</organism>
<keyword evidence="5 8" id="KW-1133">Transmembrane helix</keyword>
<evidence type="ECO:0000256" key="1">
    <source>
        <dbReference type="ARBA" id="ARBA00004477"/>
    </source>
</evidence>
<dbReference type="InterPro" id="IPR049941">
    <property type="entry name" value="LPLAT_7/PORCN-like"/>
</dbReference>
<gene>
    <name evidence="9" type="ORF">P4O66_009975</name>
</gene>
<dbReference type="PANTHER" id="PTHR13906">
    <property type="entry name" value="PORCUPINE"/>
    <property type="match status" value="1"/>
</dbReference>
<reference evidence="9" key="1">
    <citation type="submission" date="2023-03" db="EMBL/GenBank/DDBJ databases">
        <title>Electrophorus voltai genome.</title>
        <authorList>
            <person name="Bian C."/>
        </authorList>
    </citation>
    <scope>NUCLEOTIDE SEQUENCE</scope>
    <source>
        <strain evidence="9">CB-2022</strain>
        <tissue evidence="9">Muscle</tissue>
    </source>
</reference>
<evidence type="ECO:0000313" key="10">
    <source>
        <dbReference type="Proteomes" id="UP001239994"/>
    </source>
</evidence>
<proteinExistence type="predicted"/>
<sequence length="616" mass="69839">CGMGEQSDMSFKTTGSTWLSPLSDLVGIPLDQVNFIICQVFGLVIAFWFRLCLHPQRAGPALRHAVATLLGASLVIFCFGWLRSRFTQHKKATRRTCLPSRLLHLPTCLTRAQPETRQLGLGTPLTRSLSRRYAFHIFILTLACYVILCQVSACTVHWYSLIVALGYLTACQVSRVFIFNYGILSTDFSGPLMMITQKITTVAFQVHDGMGRKQDDLTPEQRRLAVTYVHYTLFHFYMETAVVRYVNTWKRVAFPSDSARPSLLEYLSYNLNFLSILVGPCSNYHDYIDFIEGRHVWRKLERLRQGSDLEHDGYVSLPEPSPVRAVCQKLLVCVGCVVWFFVVTRSFPIVHNVDPQFVSQTPFLSRLAYAFVSIQAARPKFYFAWTLADAIHNAAGYGISGMDDKGRVSWDLVSNIHIWEIEASPPSVGISENSSYRVPASLGISLCLLANRRERVLFVGDVTRNYTCYTVCYDRAPHYRTPLTFVLSALWHGVYPGYYFTFLTGIPITLAARAVRRNLRPYFLGSRSVKLAYDVVTWTATQFTVCYAVMPFLLLAVEPTLTYYRQAPSSPRPPLRSMYFHVHVISILAVILLPSRPRIVKPGNHVLLSNNNVKAE</sequence>
<feature type="transmembrane region" description="Helical" evidence="8">
    <location>
        <begin position="577"/>
        <end position="595"/>
    </location>
</feature>
<dbReference type="Proteomes" id="UP001239994">
    <property type="component" value="Unassembled WGS sequence"/>
</dbReference>
<name>A0AAD9DX55_9TELE</name>
<feature type="transmembrane region" description="Helical" evidence="8">
    <location>
        <begin position="133"/>
        <end position="153"/>
    </location>
</feature>
<evidence type="ECO:0000256" key="5">
    <source>
        <dbReference type="ARBA" id="ARBA00022989"/>
    </source>
</evidence>
<comment type="caution">
    <text evidence="9">The sequence shown here is derived from an EMBL/GenBank/DDBJ whole genome shotgun (WGS) entry which is preliminary data.</text>
</comment>
<evidence type="ECO:0000256" key="7">
    <source>
        <dbReference type="ARBA" id="ARBA00023315"/>
    </source>
</evidence>
<accession>A0AAD9DX55</accession>
<dbReference type="Pfam" id="PF03062">
    <property type="entry name" value="MBOAT"/>
    <property type="match status" value="2"/>
</dbReference>
<dbReference type="PANTHER" id="PTHR13906:SF6">
    <property type="entry name" value="LYSOPHOSPHOLIPID ACYLTRANSFERASE 1"/>
    <property type="match status" value="1"/>
</dbReference>
<comment type="subcellular location">
    <subcellularLocation>
        <location evidence="1">Endoplasmic reticulum membrane</location>
        <topology evidence="1">Multi-pass membrane protein</topology>
    </subcellularLocation>
</comment>
<evidence type="ECO:0000256" key="6">
    <source>
        <dbReference type="ARBA" id="ARBA00023136"/>
    </source>
</evidence>
<evidence type="ECO:0000256" key="8">
    <source>
        <dbReference type="SAM" id="Phobius"/>
    </source>
</evidence>
<dbReference type="AlphaFoldDB" id="A0AAD9DX55"/>
<evidence type="ECO:0000256" key="4">
    <source>
        <dbReference type="ARBA" id="ARBA00022824"/>
    </source>
</evidence>
<feature type="transmembrane region" description="Helical" evidence="8">
    <location>
        <begin position="61"/>
        <end position="82"/>
    </location>
</feature>
<feature type="transmembrane region" description="Helical" evidence="8">
    <location>
        <begin position="497"/>
        <end position="515"/>
    </location>
</feature>
<feature type="non-terminal residue" evidence="9">
    <location>
        <position position="1"/>
    </location>
</feature>
<evidence type="ECO:0000256" key="2">
    <source>
        <dbReference type="ARBA" id="ARBA00022679"/>
    </source>
</evidence>
<dbReference type="EMBL" id="JAROKS010000016">
    <property type="protein sequence ID" value="KAK1794777.1"/>
    <property type="molecule type" value="Genomic_DNA"/>
</dbReference>